<dbReference type="PIRSF" id="PIRSF012508">
    <property type="entry name" value="YerC"/>
    <property type="match status" value="1"/>
</dbReference>
<dbReference type="InterPro" id="IPR038116">
    <property type="entry name" value="TrpR-like_sf"/>
</dbReference>
<organism evidence="1 2">
    <name type="scientific">Paenibacillus farraposensis</name>
    <dbReference type="NCBI Taxonomy" id="2807095"/>
    <lineage>
        <taxon>Bacteria</taxon>
        <taxon>Bacillati</taxon>
        <taxon>Bacillota</taxon>
        <taxon>Bacilli</taxon>
        <taxon>Bacillales</taxon>
        <taxon>Paenibacillaceae</taxon>
        <taxon>Paenibacillus</taxon>
    </lineage>
</organism>
<reference evidence="2" key="1">
    <citation type="journal article" date="2019" name="Int. J. Syst. Evol. Microbiol.">
        <title>The Global Catalogue of Microorganisms (GCM) 10K type strain sequencing project: providing services to taxonomists for standard genome sequencing and annotation.</title>
        <authorList>
            <consortium name="The Broad Institute Genomics Platform"/>
            <consortium name="The Broad Institute Genome Sequencing Center for Infectious Disease"/>
            <person name="Wu L."/>
            <person name="Ma J."/>
        </authorList>
    </citation>
    <scope>NUCLEOTIDE SEQUENCE [LARGE SCALE GENOMIC DNA]</scope>
    <source>
        <strain evidence="2">CCM 9147</strain>
    </source>
</reference>
<dbReference type="PANTHER" id="PTHR40080:SF1">
    <property type="entry name" value="TRPR-LIKE PROTEIN YERC_YECD"/>
    <property type="match status" value="1"/>
</dbReference>
<gene>
    <name evidence="1" type="ORF">ACFQ5D_22430</name>
</gene>
<proteinExistence type="predicted"/>
<dbReference type="SUPFAM" id="SSF48295">
    <property type="entry name" value="TrpR-like"/>
    <property type="match status" value="1"/>
</dbReference>
<dbReference type="Proteomes" id="UP001597340">
    <property type="component" value="Unassembled WGS sequence"/>
</dbReference>
<evidence type="ECO:0000313" key="1">
    <source>
        <dbReference type="EMBL" id="MFD1464043.1"/>
    </source>
</evidence>
<dbReference type="InterPro" id="IPR013368">
    <property type="entry name" value="YecD_YerC"/>
</dbReference>
<comment type="caution">
    <text evidence="1">The sequence shown here is derived from an EMBL/GenBank/DDBJ whole genome shotgun (WGS) entry which is preliminary data.</text>
</comment>
<dbReference type="InterPro" id="IPR010921">
    <property type="entry name" value="Trp_repressor/repl_initiator"/>
</dbReference>
<dbReference type="RefSeq" id="WP_229526195.1">
    <property type="nucleotide sequence ID" value="NZ_JAFFQR010000112.1"/>
</dbReference>
<dbReference type="InterPro" id="IPR000831">
    <property type="entry name" value="Trp_repress"/>
</dbReference>
<dbReference type="Gene3D" id="1.10.1270.10">
    <property type="entry name" value="TrpR-like"/>
    <property type="match status" value="1"/>
</dbReference>
<dbReference type="Pfam" id="PF01371">
    <property type="entry name" value="Trp_repressor"/>
    <property type="match status" value="1"/>
</dbReference>
<accession>A0ABW4DJW2</accession>
<dbReference type="EMBL" id="JBHTNZ010000061">
    <property type="protein sequence ID" value="MFD1464043.1"/>
    <property type="molecule type" value="Genomic_DNA"/>
</dbReference>
<keyword evidence="2" id="KW-1185">Reference proteome</keyword>
<protein>
    <submittedName>
        <fullName evidence="1">YerC/YecD family TrpR-related protein</fullName>
    </submittedName>
</protein>
<dbReference type="NCBIfam" id="TIGR02531">
    <property type="entry name" value="yecD_yerC"/>
    <property type="match status" value="1"/>
</dbReference>
<sequence>MIIDKLRSQDLDGLFEMILMLENIEECYLFFDDLCTLNEIRTILQRYQVAKMLYNNNTYREIEVETGAGSATISRTKRSLNDGNDMYNVLFNRLKKENNTSSLQ</sequence>
<name>A0ABW4DJW2_9BACL</name>
<evidence type="ECO:0000313" key="2">
    <source>
        <dbReference type="Proteomes" id="UP001597340"/>
    </source>
</evidence>
<dbReference type="PANTHER" id="PTHR40080">
    <property type="entry name" value="LMO1763 PROTEIN"/>
    <property type="match status" value="1"/>
</dbReference>